<feature type="region of interest" description="Disordered" evidence="1">
    <location>
        <begin position="1"/>
        <end position="57"/>
    </location>
</feature>
<protein>
    <submittedName>
        <fullName evidence="2">Uncharacterized protein</fullName>
    </submittedName>
</protein>
<evidence type="ECO:0000256" key="1">
    <source>
        <dbReference type="SAM" id="MobiDB-lite"/>
    </source>
</evidence>
<evidence type="ECO:0000313" key="3">
    <source>
        <dbReference type="Proteomes" id="UP001589575"/>
    </source>
</evidence>
<keyword evidence="3" id="KW-1185">Reference proteome</keyword>
<feature type="compositionally biased region" description="Basic residues" evidence="1">
    <location>
        <begin position="42"/>
        <end position="51"/>
    </location>
</feature>
<gene>
    <name evidence="2" type="ORF">ACFFX0_20250</name>
</gene>
<organism evidence="2 3">
    <name type="scientific">Citricoccus parietis</name>
    <dbReference type="NCBI Taxonomy" id="592307"/>
    <lineage>
        <taxon>Bacteria</taxon>
        <taxon>Bacillati</taxon>
        <taxon>Actinomycetota</taxon>
        <taxon>Actinomycetes</taxon>
        <taxon>Micrococcales</taxon>
        <taxon>Micrococcaceae</taxon>
        <taxon>Citricoccus</taxon>
    </lineage>
</organism>
<dbReference type="Proteomes" id="UP001589575">
    <property type="component" value="Unassembled WGS sequence"/>
</dbReference>
<accession>A0ABV5G391</accession>
<name>A0ABV5G391_9MICC</name>
<reference evidence="2 3" key="1">
    <citation type="submission" date="2024-09" db="EMBL/GenBank/DDBJ databases">
        <authorList>
            <person name="Sun Q."/>
            <person name="Mori K."/>
        </authorList>
    </citation>
    <scope>NUCLEOTIDE SEQUENCE [LARGE SCALE GENOMIC DNA]</scope>
    <source>
        <strain evidence="2 3">CCM 7609</strain>
    </source>
</reference>
<sequence length="57" mass="6197">MTGCAAPVPDLGAGAPHQPARPGSAPPPLSVRAGRGRPSVTQRRRRWGARWRCREQR</sequence>
<dbReference type="EMBL" id="JBHMFI010000001">
    <property type="protein sequence ID" value="MFB9073403.1"/>
    <property type="molecule type" value="Genomic_DNA"/>
</dbReference>
<proteinExistence type="predicted"/>
<comment type="caution">
    <text evidence="2">The sequence shown here is derived from an EMBL/GenBank/DDBJ whole genome shotgun (WGS) entry which is preliminary data.</text>
</comment>
<evidence type="ECO:0000313" key="2">
    <source>
        <dbReference type="EMBL" id="MFB9073403.1"/>
    </source>
</evidence>